<name>A0ACC0W3E0_9STRA</name>
<protein>
    <submittedName>
        <fullName evidence="1">Uncharacterized protein</fullName>
    </submittedName>
</protein>
<keyword evidence="2" id="KW-1185">Reference proteome</keyword>
<dbReference type="EMBL" id="CM047583">
    <property type="protein sequence ID" value="KAI9912972.1"/>
    <property type="molecule type" value="Genomic_DNA"/>
</dbReference>
<proteinExistence type="predicted"/>
<dbReference type="Proteomes" id="UP001163321">
    <property type="component" value="Chromosome 4"/>
</dbReference>
<sequence>MAESDARSDGGEGGVNEMTGAAGMLREKAARSKGNVEIVALEAQDGGERCQEWKRRGRRVLDDAAGATATMEN</sequence>
<organism evidence="1 2">
    <name type="scientific">Peronosclerospora sorghi</name>
    <dbReference type="NCBI Taxonomy" id="230839"/>
    <lineage>
        <taxon>Eukaryota</taxon>
        <taxon>Sar</taxon>
        <taxon>Stramenopiles</taxon>
        <taxon>Oomycota</taxon>
        <taxon>Peronosporomycetes</taxon>
        <taxon>Peronosporales</taxon>
        <taxon>Peronosporaceae</taxon>
        <taxon>Peronosclerospora</taxon>
    </lineage>
</organism>
<gene>
    <name evidence="1" type="ORF">PsorP6_006097</name>
</gene>
<accession>A0ACC0W3E0</accession>
<evidence type="ECO:0000313" key="2">
    <source>
        <dbReference type="Proteomes" id="UP001163321"/>
    </source>
</evidence>
<reference evidence="1 2" key="1">
    <citation type="journal article" date="2022" name="bioRxiv">
        <title>The genome of the oomycete Peronosclerospora sorghi, a cosmopolitan pathogen of maize and sorghum, is inflated with dispersed pseudogenes.</title>
        <authorList>
            <person name="Fletcher K."/>
            <person name="Martin F."/>
            <person name="Isakeit T."/>
            <person name="Cavanaugh K."/>
            <person name="Magill C."/>
            <person name="Michelmore R."/>
        </authorList>
    </citation>
    <scope>NUCLEOTIDE SEQUENCE [LARGE SCALE GENOMIC DNA]</scope>
    <source>
        <strain evidence="1">P6</strain>
    </source>
</reference>
<comment type="caution">
    <text evidence="1">The sequence shown here is derived from an EMBL/GenBank/DDBJ whole genome shotgun (WGS) entry which is preliminary data.</text>
</comment>
<evidence type="ECO:0000313" key="1">
    <source>
        <dbReference type="EMBL" id="KAI9912972.1"/>
    </source>
</evidence>